<accession>A0A158RBY2</accession>
<name>A0A158RBY2_THECL</name>
<dbReference type="InterPro" id="IPR032843">
    <property type="entry name" value="Jiv"/>
</dbReference>
<gene>
    <name evidence="3" type="ORF">TCLT_LOCUS5925</name>
</gene>
<dbReference type="PRINTS" id="PR00625">
    <property type="entry name" value="JDOMAIN"/>
</dbReference>
<dbReference type="SUPFAM" id="SSF46565">
    <property type="entry name" value="Chaperone J-domain"/>
    <property type="match status" value="1"/>
</dbReference>
<sequence>MTSSLDDQQERHYIGNLLCEEDVFVPTNSCNIETGGNNSNISSGNVMPSSGPIGPTPNRTFWPEPPPPYSPCYINSPQWTSLSHQAPELLAPLSAALSYGQAPTATAVTRTDFYQSPYGRRDEWENVSSAAVDAFMSSAAFPYAPRQTVSVLKSLMTKNNTVDNMHQHHYKNIYRHHQQHLGSAPPDRRLFTVPPPPSLPRVYSDVDESSVLHLDPFLPQHLPPKEAKKTANKPTHVENISLNLLPSEVLPKTVALPLGKSYRDAASKKEHVISNALSGSNPPSSVRHTLSLSGSKDKIVKSVPSLPQVNSIRQSNNENTHLLKTTAINVAIEKDKKTIHCVTNRVPTKKGPGSGNNIMDNEFQKITHKKNKATRTNKNDSVIADEDGLTGNQVVDASSRFDILQSLGSQTTNTTEARSTHQSVSSIEDRTECPSVDTVQKPKNEESEKAQKNNTNAKALADDKIKGDNQSVVKRPSLSSAQRNVLKKPVGTRREGVLHSSADANRCGRKQRNAAKKHVVVTFIFSIIKSVLQWVMYLVLDISVQLWDITLYTIVTGYKNIVSICRRLWYSMLDSMRKFWESIRLSNIKKIWTHQVKVEEWGLSDNIQLPVTGDEAIERILKCRGRDAYVILGVRADCKDDEIKRYYKKQAVLVHPDKNCSSGADEAFKILSKAFDAISTPEVRNKYNIANVHKNPLHKEMEELWERLRQKVNEARNAMYCDCGSKHTRIPIEGIRASEARYCKKCRVRHPAKHNDIWAETRLGGFVWVYYACLDGVVYDITQWATCSSNHLKHLKANSHVVQYRLVTANGSAFNKNSSQRARIGRQRNYNNLCSYNQGVLAGDGCACSVSLGYNDLGAKSQQASYRPPERTSLNGDGPRRAGRRRKQR</sequence>
<dbReference type="AlphaFoldDB" id="A0A158RBY2"/>
<dbReference type="Proteomes" id="UP000276776">
    <property type="component" value="Unassembled WGS sequence"/>
</dbReference>
<dbReference type="PANTHER" id="PTHR44665">
    <property type="entry name" value="DNAJ HOMOLOG SUBFAMILY C MEMBER 14"/>
    <property type="match status" value="1"/>
</dbReference>
<dbReference type="CDD" id="cd06257">
    <property type="entry name" value="DnaJ"/>
    <property type="match status" value="1"/>
</dbReference>
<dbReference type="Pfam" id="PF00226">
    <property type="entry name" value="DnaJ"/>
    <property type="match status" value="1"/>
</dbReference>
<dbReference type="Pfam" id="PF14901">
    <property type="entry name" value="Jiv90"/>
    <property type="match status" value="1"/>
</dbReference>
<evidence type="ECO:0000256" key="1">
    <source>
        <dbReference type="SAM" id="MobiDB-lite"/>
    </source>
</evidence>
<evidence type="ECO:0000313" key="4">
    <source>
        <dbReference type="Proteomes" id="UP000276776"/>
    </source>
</evidence>
<dbReference type="STRING" id="103827.A0A158RBY2"/>
<dbReference type="InterPro" id="IPR001623">
    <property type="entry name" value="DnaJ_domain"/>
</dbReference>
<dbReference type="OMA" id="YNIANLH"/>
<evidence type="ECO:0000313" key="3">
    <source>
        <dbReference type="EMBL" id="VDN03225.1"/>
    </source>
</evidence>
<evidence type="ECO:0000259" key="2">
    <source>
        <dbReference type="PROSITE" id="PS50076"/>
    </source>
</evidence>
<evidence type="ECO:0000313" key="5">
    <source>
        <dbReference type="WBParaSite" id="TCLT_0000593601-mRNA-1"/>
    </source>
</evidence>
<dbReference type="WBParaSite" id="TCLT_0000593601-mRNA-1">
    <property type="protein sequence ID" value="TCLT_0000593601-mRNA-1"/>
    <property type="gene ID" value="TCLT_0000593601"/>
</dbReference>
<feature type="compositionally biased region" description="Basic and acidic residues" evidence="1">
    <location>
        <begin position="440"/>
        <end position="451"/>
    </location>
</feature>
<dbReference type="PANTHER" id="PTHR44665:SF1">
    <property type="entry name" value="DNAJ HOMOLOG SUBFAMILY C MEMBER 14"/>
    <property type="match status" value="1"/>
</dbReference>
<dbReference type="EMBL" id="UYYF01004373">
    <property type="protein sequence ID" value="VDN03225.1"/>
    <property type="molecule type" value="Genomic_DNA"/>
</dbReference>
<reference evidence="3 4" key="2">
    <citation type="submission" date="2018-11" db="EMBL/GenBank/DDBJ databases">
        <authorList>
            <consortium name="Pathogen Informatics"/>
        </authorList>
    </citation>
    <scope>NUCLEOTIDE SEQUENCE [LARGE SCALE GENOMIC DNA]</scope>
</reference>
<feature type="region of interest" description="Disordered" evidence="1">
    <location>
        <begin position="860"/>
        <end position="889"/>
    </location>
</feature>
<dbReference type="InterPro" id="IPR036869">
    <property type="entry name" value="J_dom_sf"/>
</dbReference>
<feature type="compositionally biased region" description="Polar residues" evidence="1">
    <location>
        <begin position="410"/>
        <end position="426"/>
    </location>
</feature>
<dbReference type="PROSITE" id="PS50076">
    <property type="entry name" value="DNAJ_2"/>
    <property type="match status" value="1"/>
</dbReference>
<feature type="domain" description="J" evidence="2">
    <location>
        <begin position="627"/>
        <end position="691"/>
    </location>
</feature>
<organism evidence="5">
    <name type="scientific">Thelazia callipaeda</name>
    <name type="common">Oriental eyeworm</name>
    <name type="synonym">Parasitic nematode</name>
    <dbReference type="NCBI Taxonomy" id="103827"/>
    <lineage>
        <taxon>Eukaryota</taxon>
        <taxon>Metazoa</taxon>
        <taxon>Ecdysozoa</taxon>
        <taxon>Nematoda</taxon>
        <taxon>Chromadorea</taxon>
        <taxon>Rhabditida</taxon>
        <taxon>Spirurina</taxon>
        <taxon>Spiruromorpha</taxon>
        <taxon>Thelazioidea</taxon>
        <taxon>Thelaziidae</taxon>
        <taxon>Thelazia</taxon>
    </lineage>
</organism>
<dbReference type="Gene3D" id="1.10.287.110">
    <property type="entry name" value="DnaJ domain"/>
    <property type="match status" value="1"/>
</dbReference>
<feature type="region of interest" description="Disordered" evidence="1">
    <location>
        <begin position="410"/>
        <end position="466"/>
    </location>
</feature>
<dbReference type="OrthoDB" id="1507364at2759"/>
<reference evidence="5" key="1">
    <citation type="submission" date="2016-04" db="UniProtKB">
        <authorList>
            <consortium name="WormBaseParasite"/>
        </authorList>
    </citation>
    <scope>IDENTIFICATION</scope>
</reference>
<protein>
    <submittedName>
        <fullName evidence="5">J domain-containing protein</fullName>
    </submittedName>
</protein>
<dbReference type="SMART" id="SM00271">
    <property type="entry name" value="DnaJ"/>
    <property type="match status" value="1"/>
</dbReference>
<keyword evidence="4" id="KW-1185">Reference proteome</keyword>
<dbReference type="InterPro" id="IPR052317">
    <property type="entry name" value="Viral_replicn-host_int_reg"/>
</dbReference>
<proteinExistence type="predicted"/>